<dbReference type="Proteomes" id="UP001311915">
    <property type="component" value="Unassembled WGS sequence"/>
</dbReference>
<protein>
    <submittedName>
        <fullName evidence="2">Uncharacterized protein</fullName>
    </submittedName>
</protein>
<dbReference type="AlphaFoldDB" id="A0AAV9KSF9"/>
<sequence>MENEKDVNSYRKSIQRQRVHIFVAGLDGEFEQIHGEIMRKDPVPELEECYSMVSRESIRHAIVNGDLEKSKAAAMVSKYRFNQNCFSQNQPDQMRYKGINKSTYKSFFLKLWVHNRDSRRRNASKSSTVAIVETNAKEDVVGQSTSLVATRGNNGKALNSSALISFIPYTLVTKYISTANGSSAPIIGEGFLSLINNLNLDSVLVVPSLDYLGTAENQEIEEEDLGASGNQEIGEVSLISHEPLTQQATDVPNQLLPIQDVSDFVPEPSVKQLPPRHNRGLLKPTYEP</sequence>
<keyword evidence="3" id="KW-1185">Reference proteome</keyword>
<comment type="caution">
    <text evidence="2">The sequence shown here is derived from an EMBL/GenBank/DDBJ whole genome shotgun (WGS) entry which is preliminary data.</text>
</comment>
<organism evidence="2 3">
    <name type="scientific">Solanum pinnatisectum</name>
    <name type="common">tansyleaf nightshade</name>
    <dbReference type="NCBI Taxonomy" id="50273"/>
    <lineage>
        <taxon>Eukaryota</taxon>
        <taxon>Viridiplantae</taxon>
        <taxon>Streptophyta</taxon>
        <taxon>Embryophyta</taxon>
        <taxon>Tracheophyta</taxon>
        <taxon>Spermatophyta</taxon>
        <taxon>Magnoliopsida</taxon>
        <taxon>eudicotyledons</taxon>
        <taxon>Gunneridae</taxon>
        <taxon>Pentapetalae</taxon>
        <taxon>asterids</taxon>
        <taxon>lamiids</taxon>
        <taxon>Solanales</taxon>
        <taxon>Solanaceae</taxon>
        <taxon>Solanoideae</taxon>
        <taxon>Solaneae</taxon>
        <taxon>Solanum</taxon>
    </lineage>
</organism>
<proteinExistence type="predicted"/>
<reference evidence="2 3" key="1">
    <citation type="submission" date="2023-10" db="EMBL/GenBank/DDBJ databases">
        <title>Genome-Wide Identification Analysis in wild type Solanum Pinnatisectum Reveals Some Genes Defensing Phytophthora Infestans.</title>
        <authorList>
            <person name="Sun C."/>
        </authorList>
    </citation>
    <scope>NUCLEOTIDE SEQUENCE [LARGE SCALE GENOMIC DNA]</scope>
    <source>
        <strain evidence="2">LQN</strain>
        <tissue evidence="2">Leaf</tissue>
    </source>
</reference>
<feature type="region of interest" description="Disordered" evidence="1">
    <location>
        <begin position="266"/>
        <end position="288"/>
    </location>
</feature>
<evidence type="ECO:0000313" key="3">
    <source>
        <dbReference type="Proteomes" id="UP001311915"/>
    </source>
</evidence>
<evidence type="ECO:0000313" key="2">
    <source>
        <dbReference type="EMBL" id="KAK4716347.1"/>
    </source>
</evidence>
<name>A0AAV9KSF9_9SOLN</name>
<evidence type="ECO:0000256" key="1">
    <source>
        <dbReference type="SAM" id="MobiDB-lite"/>
    </source>
</evidence>
<accession>A0AAV9KSF9</accession>
<gene>
    <name evidence="2" type="ORF">R3W88_014685</name>
</gene>
<dbReference type="EMBL" id="JAWPEI010000009">
    <property type="protein sequence ID" value="KAK4716347.1"/>
    <property type="molecule type" value="Genomic_DNA"/>
</dbReference>